<dbReference type="Pfam" id="PF06462">
    <property type="entry name" value="Hyd_WA"/>
    <property type="match status" value="1"/>
</dbReference>
<feature type="compositionally biased region" description="Basic residues" evidence="1">
    <location>
        <begin position="789"/>
        <end position="800"/>
    </location>
</feature>
<dbReference type="InterPro" id="IPR051513">
    <property type="entry name" value="Tectonin_beta-prop"/>
</dbReference>
<gene>
    <name evidence="3" type="ORF">TR137314</name>
</gene>
<feature type="compositionally biased region" description="Polar residues" evidence="1">
    <location>
        <begin position="778"/>
        <end position="787"/>
    </location>
</feature>
<dbReference type="PANTHER" id="PTHR23250">
    <property type="entry name" value="DYSFERLIN-RELATED"/>
    <property type="match status" value="1"/>
</dbReference>
<organism evidence="3">
    <name type="scientific">Schistocephalus solidus</name>
    <name type="common">Tapeworm</name>
    <dbReference type="NCBI Taxonomy" id="70667"/>
    <lineage>
        <taxon>Eukaryota</taxon>
        <taxon>Metazoa</taxon>
        <taxon>Spiralia</taxon>
        <taxon>Lophotrochozoa</taxon>
        <taxon>Platyhelminthes</taxon>
        <taxon>Cestoda</taxon>
        <taxon>Eucestoda</taxon>
        <taxon>Diphyllobothriidea</taxon>
        <taxon>Diphyllobothriidae</taxon>
        <taxon>Schistocephalus</taxon>
    </lineage>
</organism>
<feature type="compositionally biased region" description="Basic and acidic residues" evidence="1">
    <location>
        <begin position="1078"/>
        <end position="1092"/>
    </location>
</feature>
<feature type="domain" description="Peroxin/Ferlin" evidence="2">
    <location>
        <begin position="1154"/>
        <end position="1188"/>
    </location>
</feature>
<feature type="region of interest" description="Disordered" evidence="1">
    <location>
        <begin position="1078"/>
        <end position="1124"/>
    </location>
</feature>
<sequence length="1248" mass="138795">GPYLTRCMPEYHLWSCDEEGNIFFLSSWNVGWRQLKARVGPQLRVKRLTASSWCVWAIGVDQSPYLFVPNDGAEIRLTEIITQHERWKPVSGFSVENLSSSDPPSTIRSGSIENTANWNYLPSTRWKWEAEDWEYVIQQSEDKAGWEYATSFAPDAVFTSFYRVEAVVRRRRWHRVRRFLGHDRWLLCPVSLTDLDESSAAATSAVSRRDGGRSAGILPMHLISVGGEQLPHQPLGFLAVWAITTEGHVFYRTDVHRTNPEGSRWFHSRIVEPSSTICIGDGAASSDPACTPPVSDVFAVDLCVSPIGTVFVLTDDNQIYRRVGISWRQPYGTSWQLLLPALLDLVDHEQLTSISVGRRAAWVLANTGRCWFRTGLNPEDYPSTAATKTSSFRVNHWVAIPGRLKVLQSSPSDEVFAVDRASSRLLFRSGISHSTPGGEAWIPLQLPILWTLEDGLLQPEEGDSIYSNKHLPLHECIELLYTILLQFEANKSSVCHSPSAERMAANESKAEHYSESHSTSLQDKISNNSSKKLAFHLHRFVRSSTKQRPFPIHLNHLLDSFRRLVKESTDPPLPEVFSAPFPGLPPSVNCLGAGALNSCYDTVPVLWRVAGFVFSDLSRASLFTADRTAPDVGPEWLSSLNEAFDESVSEMSLLPIESISLASPEPSWTCTYKVDVLSQTSLSLASCSSESTKPSPERRLWIHGESVVVIAGADYSSRKVKLLTDVGSGRSHSLSYEDPESAGFATTIKKWDCVDCQDILWCGTIDSTSCIIPRLSSKDSSLGSPVKSTPRKPTHRKHSVHGCTPYELATFDLSLPQHIFTHNYDSGHLVGVFFKRNLTAASPLQQMSSQDEDSDSVFINDDRNACMPPPAWVLRFSSKEEASSWIDLVTPKSSTIITGGSCDGHGMAWLVSELREIFCAYLPADTQPSTAYSHLHWTKVAGHLASVESVHTPVGQITWGLGHDGVPWAFRSDWAIGAPLFSSRKFEFDFQNFQTDCRQVEIYEYQAWRMLKGFSSSRPIGDCSAMWCKDSRRQLACGLSEVRLPSAFCRWQSPWRVDCNCHGQHAVSNLLPFPGISRDLERPAPTHPDESLRSFSSSSSPLPGQMDFPNSGSDPALNLPTSVPKLKGPLQVPAQCPGLECSCDVPAAACDEEGWQYASRLTSMHFGLRLKWNSGARRRRWTRTYAVRLKAPWQEIGPLRLRSLCFVTSANSVNVWAITLTGELVCRPGVSASNPAVRTCTDSLIPVP</sequence>
<proteinExistence type="predicted"/>
<dbReference type="GO" id="GO:0016020">
    <property type="term" value="C:membrane"/>
    <property type="evidence" value="ECO:0007669"/>
    <property type="project" value="InterPro"/>
</dbReference>
<dbReference type="InterPro" id="IPR006624">
    <property type="entry name" value="Beta-propeller_rpt_TECPR"/>
</dbReference>
<reference evidence="3" key="1">
    <citation type="submission" date="2016-01" db="EMBL/GenBank/DDBJ databases">
        <title>Reference transcriptome for the parasite Schistocephalus solidus: insights into the molecular evolution of parasitism.</title>
        <authorList>
            <person name="Hebert F.O."/>
            <person name="Grambauer S."/>
            <person name="Barber I."/>
            <person name="Landry C.R."/>
            <person name="Aubin-Horth N."/>
        </authorList>
    </citation>
    <scope>NUCLEOTIDE SEQUENCE</scope>
</reference>
<dbReference type="AlphaFoldDB" id="A0A0X3NN34"/>
<protein>
    <recommendedName>
        <fullName evidence="2">Peroxin/Ferlin domain-containing protein</fullName>
    </recommendedName>
</protein>
<dbReference type="InterPro" id="IPR006614">
    <property type="entry name" value="Peroxin/Ferlin"/>
</dbReference>
<dbReference type="SMART" id="SM00706">
    <property type="entry name" value="TECPR"/>
    <property type="match status" value="5"/>
</dbReference>
<feature type="region of interest" description="Disordered" evidence="1">
    <location>
        <begin position="778"/>
        <end position="800"/>
    </location>
</feature>
<feature type="domain" description="Peroxin/Ferlin" evidence="2">
    <location>
        <begin position="145"/>
        <end position="180"/>
    </location>
</feature>
<evidence type="ECO:0000313" key="3">
    <source>
        <dbReference type="EMBL" id="JAP41299.1"/>
    </source>
</evidence>
<evidence type="ECO:0000259" key="2">
    <source>
        <dbReference type="SMART" id="SM00694"/>
    </source>
</evidence>
<dbReference type="PANTHER" id="PTHR23250:SF1">
    <property type="entry name" value="TECTONIN BETA-PROPELLER REPEAT-CONTAINING PROTEIN 1"/>
    <property type="match status" value="1"/>
</dbReference>
<evidence type="ECO:0000256" key="1">
    <source>
        <dbReference type="SAM" id="MobiDB-lite"/>
    </source>
</evidence>
<dbReference type="SMART" id="SM00694">
    <property type="entry name" value="DysFC"/>
    <property type="match status" value="2"/>
</dbReference>
<feature type="non-terminal residue" evidence="3">
    <location>
        <position position="1"/>
    </location>
</feature>
<dbReference type="EMBL" id="GEEE01021926">
    <property type="protein sequence ID" value="JAP41299.1"/>
    <property type="molecule type" value="Transcribed_RNA"/>
</dbReference>
<name>A0A0X3NN34_SCHSO</name>
<accession>A0A0X3NN34</accession>